<keyword evidence="2" id="KW-1185">Reference proteome</keyword>
<dbReference type="KEGG" id="htq:FRZ44_45030"/>
<evidence type="ECO:0000313" key="1">
    <source>
        <dbReference type="EMBL" id="QEX19190.1"/>
    </source>
</evidence>
<evidence type="ECO:0000313" key="2">
    <source>
        <dbReference type="Proteomes" id="UP000326202"/>
    </source>
</evidence>
<reference evidence="1 2" key="1">
    <citation type="submission" date="2019-08" db="EMBL/GenBank/DDBJ databases">
        <title>Hyperibacter terrae gen. nov., sp. nov. and Hyperibacter viscosus sp. nov., two new members in the family Rhodospirillaceae isolated from the rhizosphere of Hypericum perforatum.</title>
        <authorList>
            <person name="Noviana Z."/>
        </authorList>
    </citation>
    <scope>NUCLEOTIDE SEQUENCE [LARGE SCALE GENOMIC DNA]</scope>
    <source>
        <strain evidence="1 2">R5913</strain>
    </source>
</reference>
<dbReference type="AlphaFoldDB" id="A0A5J6MT35"/>
<gene>
    <name evidence="1" type="ORF">FRZ44_45030</name>
</gene>
<proteinExistence type="predicted"/>
<dbReference type="Proteomes" id="UP000326202">
    <property type="component" value="Chromosome"/>
</dbReference>
<dbReference type="Pfam" id="PF11136">
    <property type="entry name" value="DUF2889"/>
    <property type="match status" value="1"/>
</dbReference>
<evidence type="ECO:0008006" key="3">
    <source>
        <dbReference type="Google" id="ProtNLM"/>
    </source>
</evidence>
<dbReference type="OrthoDB" id="6862397at2"/>
<dbReference type="EMBL" id="CP042906">
    <property type="protein sequence ID" value="QEX19190.1"/>
    <property type="molecule type" value="Genomic_DNA"/>
</dbReference>
<sequence>MPLSAPVPRKHLHTRRYEFCGYEREDGLWDIEGHITDTKTYGFANEFRGEIQPGDPIHDMWVRLTLDDTLTVTDIEVTSDAGPYRICPDIVPNFQVMKGERIKPGWHLRLKELLGGVRGCTHIVEMMGSMGTVAYQTMYWRRKRSTGEKSPPPINTCHAFAADGEVVKRFWPDYYRGE</sequence>
<accession>A0A5J6MT35</accession>
<dbReference type="InterPro" id="IPR021312">
    <property type="entry name" value="DUF2889"/>
</dbReference>
<name>A0A5J6MT35_9PROT</name>
<protein>
    <recommendedName>
        <fullName evidence="3">DUF2889 domain-containing protein</fullName>
    </recommendedName>
</protein>
<organism evidence="1 2">
    <name type="scientific">Hypericibacter terrae</name>
    <dbReference type="NCBI Taxonomy" id="2602015"/>
    <lineage>
        <taxon>Bacteria</taxon>
        <taxon>Pseudomonadati</taxon>
        <taxon>Pseudomonadota</taxon>
        <taxon>Alphaproteobacteria</taxon>
        <taxon>Rhodospirillales</taxon>
        <taxon>Dongiaceae</taxon>
        <taxon>Hypericibacter</taxon>
    </lineage>
</organism>
<dbReference type="RefSeq" id="WP_151179278.1">
    <property type="nucleotide sequence ID" value="NZ_CP042906.1"/>
</dbReference>